<reference evidence="3 4" key="1">
    <citation type="submission" date="2020-03" db="EMBL/GenBank/DDBJ databases">
        <authorList>
            <person name="Picone N."/>
        </authorList>
    </citation>
    <scope>NUCLEOTIDE SEQUENCE [LARGE SCALE GENOMIC DNA]</scope>
    <source>
        <strain evidence="3">NSCAC1</strain>
    </source>
</reference>
<keyword evidence="4" id="KW-1185">Reference proteome</keyword>
<sequence>MITARFSFQLLYWARLSIIISIGSMLAWHILAVNLGEYYADKDPEKALAWSSKNPLALRNQADQLLESNPNKAAQLLEKSIWQNPVDSRSYLMLGLLREKAGDSYSARKLINTALNLSPRQWPLRLEAASFWIRQQQPELAVKSWNVALQMNRRLSKEIFPYLLNIAQNPNTIEVFEPIVRYTPDWWPNFFIYATENTIRPEILNSLYNMKRESGSPLKEERNAFVTRLQEEGYWTAAYEIWLNDLNKNEKKAINTPFNGGFEIPLESTGGGFDWSFLQPKGVKISTAATYGADGGSALRITFSGKRVQFRHFTQPMLLTAGRYEMQGKVRLDNLETTKGMQWKMYCIAPEWNQIGESQRFIGANSWQLFNFSFYVPDDKTCEVQLLRLELLGHAPADFKIKGTIWFDSLIIRQVAEENIN</sequence>
<keyword evidence="1" id="KW-0802">TPR repeat</keyword>
<evidence type="ECO:0000313" key="3">
    <source>
        <dbReference type="EMBL" id="CAB1275789.1"/>
    </source>
</evidence>
<gene>
    <name evidence="3" type="ORF">NSCAC_0843</name>
</gene>
<dbReference type="EMBL" id="LR778175">
    <property type="protein sequence ID" value="CAB1275789.1"/>
    <property type="molecule type" value="Genomic_DNA"/>
</dbReference>
<dbReference type="SUPFAM" id="SSF48452">
    <property type="entry name" value="TPR-like"/>
    <property type="match status" value="1"/>
</dbReference>
<keyword evidence="2" id="KW-1133">Transmembrane helix</keyword>
<accession>A0A7G1QA62</accession>
<dbReference type="InterPro" id="IPR019734">
    <property type="entry name" value="TPR_rpt"/>
</dbReference>
<dbReference type="Gene3D" id="1.25.40.10">
    <property type="entry name" value="Tetratricopeptide repeat domain"/>
    <property type="match status" value="1"/>
</dbReference>
<dbReference type="InterPro" id="IPR011990">
    <property type="entry name" value="TPR-like_helical_dom_sf"/>
</dbReference>
<evidence type="ECO:0000313" key="4">
    <source>
        <dbReference type="Proteomes" id="UP000516072"/>
    </source>
</evidence>
<keyword evidence="2" id="KW-0812">Transmembrane</keyword>
<feature type="repeat" description="TPR" evidence="1">
    <location>
        <begin position="88"/>
        <end position="121"/>
    </location>
</feature>
<evidence type="ECO:0000256" key="2">
    <source>
        <dbReference type="SAM" id="Phobius"/>
    </source>
</evidence>
<dbReference type="PROSITE" id="PS50005">
    <property type="entry name" value="TPR"/>
    <property type="match status" value="1"/>
</dbReference>
<name>A0A7G1QA62_9GAMM</name>
<protein>
    <submittedName>
        <fullName evidence="3">Tetratricopeptide repeat domain protein</fullName>
    </submittedName>
</protein>
<dbReference type="Proteomes" id="UP000516072">
    <property type="component" value="Chromosome"/>
</dbReference>
<proteinExistence type="predicted"/>
<keyword evidence="2" id="KW-0472">Membrane</keyword>
<organism evidence="3 4">
    <name type="scientific">Candidatus Nitrosacidococcus tergens</name>
    <dbReference type="NCBI Taxonomy" id="553981"/>
    <lineage>
        <taxon>Bacteria</taxon>
        <taxon>Pseudomonadati</taxon>
        <taxon>Pseudomonadota</taxon>
        <taxon>Gammaproteobacteria</taxon>
        <taxon>Chromatiales</taxon>
        <taxon>Chromatiaceae</taxon>
        <taxon>Candidatus Nitrosacidococcus</taxon>
    </lineage>
</organism>
<dbReference type="AlphaFoldDB" id="A0A7G1QA62"/>
<evidence type="ECO:0000256" key="1">
    <source>
        <dbReference type="PROSITE-ProRule" id="PRU00339"/>
    </source>
</evidence>
<dbReference type="KEGG" id="ntg:NSCAC_0843"/>
<dbReference type="Gene3D" id="2.60.120.260">
    <property type="entry name" value="Galactose-binding domain-like"/>
    <property type="match status" value="1"/>
</dbReference>
<feature type="transmembrane region" description="Helical" evidence="2">
    <location>
        <begin position="12"/>
        <end position="31"/>
    </location>
</feature>